<evidence type="ECO:0000313" key="1">
    <source>
        <dbReference type="EMBL" id="KAH7925717.1"/>
    </source>
</evidence>
<dbReference type="EMBL" id="MU266396">
    <property type="protein sequence ID" value="KAH7925717.1"/>
    <property type="molecule type" value="Genomic_DNA"/>
</dbReference>
<reference evidence="1" key="1">
    <citation type="journal article" date="2021" name="New Phytol.">
        <title>Evolutionary innovations through gain and loss of genes in the ectomycorrhizal Boletales.</title>
        <authorList>
            <person name="Wu G."/>
            <person name="Miyauchi S."/>
            <person name="Morin E."/>
            <person name="Kuo A."/>
            <person name="Drula E."/>
            <person name="Varga T."/>
            <person name="Kohler A."/>
            <person name="Feng B."/>
            <person name="Cao Y."/>
            <person name="Lipzen A."/>
            <person name="Daum C."/>
            <person name="Hundley H."/>
            <person name="Pangilinan J."/>
            <person name="Johnson J."/>
            <person name="Barry K."/>
            <person name="LaButti K."/>
            <person name="Ng V."/>
            <person name="Ahrendt S."/>
            <person name="Min B."/>
            <person name="Choi I.G."/>
            <person name="Park H."/>
            <person name="Plett J.M."/>
            <person name="Magnuson J."/>
            <person name="Spatafora J.W."/>
            <person name="Nagy L.G."/>
            <person name="Henrissat B."/>
            <person name="Grigoriev I.V."/>
            <person name="Yang Z.L."/>
            <person name="Xu J."/>
            <person name="Martin F.M."/>
        </authorList>
    </citation>
    <scope>NUCLEOTIDE SEQUENCE</scope>
    <source>
        <strain evidence="1">KUC20120723A-06</strain>
    </source>
</reference>
<proteinExistence type="predicted"/>
<gene>
    <name evidence="1" type="ORF">BV22DRAFT_410219</name>
</gene>
<dbReference type="Proteomes" id="UP000790709">
    <property type="component" value="Unassembled WGS sequence"/>
</dbReference>
<comment type="caution">
    <text evidence="1">The sequence shown here is derived from an EMBL/GenBank/DDBJ whole genome shotgun (WGS) entry which is preliminary data.</text>
</comment>
<accession>A0ACB8BJ07</accession>
<evidence type="ECO:0000313" key="2">
    <source>
        <dbReference type="Proteomes" id="UP000790709"/>
    </source>
</evidence>
<protein>
    <submittedName>
        <fullName evidence="1">Uncharacterized protein</fullName>
    </submittedName>
</protein>
<keyword evidence="2" id="KW-1185">Reference proteome</keyword>
<name>A0ACB8BJ07_9AGAM</name>
<organism evidence="1 2">
    <name type="scientific">Leucogyrophana mollusca</name>
    <dbReference type="NCBI Taxonomy" id="85980"/>
    <lineage>
        <taxon>Eukaryota</taxon>
        <taxon>Fungi</taxon>
        <taxon>Dikarya</taxon>
        <taxon>Basidiomycota</taxon>
        <taxon>Agaricomycotina</taxon>
        <taxon>Agaricomycetes</taxon>
        <taxon>Agaricomycetidae</taxon>
        <taxon>Boletales</taxon>
        <taxon>Boletales incertae sedis</taxon>
        <taxon>Leucogyrophana</taxon>
    </lineage>
</organism>
<sequence length="107" mass="11585">MAFLQFRLNINILPVSFGLGASIILFILVFLMALVHNPGGISSADKPAVGSAGILQLIWLSSRHSQVRERIAEVENPSDDNLRRAGLFKASLGVEPPGKEATDTVFR</sequence>